<sequence>MDVTEMTGFHKAAEAAGARFVEYEGYWLPTAFGDDILDEYRACRQGVAVIDLSPLRKFDVSGPGALALLQATVTRDLTRLADGQVVYTAMCNDEGGMLDDGTVFRFDGQRFRWVGYTDDDGPWLRQQAERLGLDVSIEPTTSRVHNVAVQGPASRDLLRAVAWTPSDRPSLDDLTWFRFTEGRIGGETGPAAVISRTGYSGELGYEIWCHPDDGAAVWEAVWSAGRAHNVSGLGLEALDPLRIEAGLIFKGYEYEAGVQDPFEAGIGFTVTASKTDDYVGRDALARRR</sequence>
<dbReference type="InterPro" id="IPR006222">
    <property type="entry name" value="GCVT_N"/>
</dbReference>
<dbReference type="PANTHER" id="PTHR43757">
    <property type="entry name" value="AMINOMETHYLTRANSFERASE"/>
    <property type="match status" value="1"/>
</dbReference>
<dbReference type="SUPFAM" id="SSF103025">
    <property type="entry name" value="Folate-binding domain"/>
    <property type="match status" value="1"/>
</dbReference>
<keyword evidence="3" id="KW-1185">Reference proteome</keyword>
<protein>
    <submittedName>
        <fullName evidence="2">Aminomethyltransferase</fullName>
    </submittedName>
</protein>
<gene>
    <name evidence="2" type="ORF">GHK86_08520</name>
</gene>
<dbReference type="InterPro" id="IPR028896">
    <property type="entry name" value="GcvT/YgfZ/DmdA"/>
</dbReference>
<accession>A0ABW9QSR2</accession>
<dbReference type="Proteomes" id="UP000437736">
    <property type="component" value="Unassembled WGS sequence"/>
</dbReference>
<feature type="non-terminal residue" evidence="2">
    <location>
        <position position="288"/>
    </location>
</feature>
<evidence type="ECO:0000313" key="2">
    <source>
        <dbReference type="EMBL" id="MST32764.1"/>
    </source>
</evidence>
<feature type="domain" description="GCVT N-terminal" evidence="1">
    <location>
        <begin position="9"/>
        <end position="274"/>
    </location>
</feature>
<comment type="caution">
    <text evidence="2">The sequence shown here is derived from an EMBL/GenBank/DDBJ whole genome shotgun (WGS) entry which is preliminary data.</text>
</comment>
<evidence type="ECO:0000313" key="3">
    <source>
        <dbReference type="Proteomes" id="UP000437736"/>
    </source>
</evidence>
<evidence type="ECO:0000259" key="1">
    <source>
        <dbReference type="Pfam" id="PF01571"/>
    </source>
</evidence>
<dbReference type="InterPro" id="IPR027266">
    <property type="entry name" value="TrmE/GcvT-like"/>
</dbReference>
<dbReference type="PANTHER" id="PTHR43757:SF2">
    <property type="entry name" value="AMINOMETHYLTRANSFERASE, MITOCHONDRIAL"/>
    <property type="match status" value="1"/>
</dbReference>
<organism evidence="2 3">
    <name type="scientific">Acidiferrimicrobium australe</name>
    <dbReference type="NCBI Taxonomy" id="2664430"/>
    <lineage>
        <taxon>Bacteria</taxon>
        <taxon>Bacillati</taxon>
        <taxon>Actinomycetota</taxon>
        <taxon>Acidimicrobiia</taxon>
        <taxon>Acidimicrobiales</taxon>
        <taxon>Acidimicrobiaceae</taxon>
        <taxon>Acidiferrimicrobium</taxon>
    </lineage>
</organism>
<proteinExistence type="predicted"/>
<dbReference type="Gene3D" id="3.30.1360.120">
    <property type="entry name" value="Probable tRNA modification gtpase trme, domain 1"/>
    <property type="match status" value="1"/>
</dbReference>
<dbReference type="PIRSF" id="PIRSF006487">
    <property type="entry name" value="GcvT"/>
    <property type="match status" value="1"/>
</dbReference>
<dbReference type="EMBL" id="WJHE01000382">
    <property type="protein sequence ID" value="MST32764.1"/>
    <property type="molecule type" value="Genomic_DNA"/>
</dbReference>
<reference evidence="2 3" key="1">
    <citation type="submission" date="2019-11" db="EMBL/GenBank/DDBJ databases">
        <title>Acidiferrimicrobium australis gen. nov., sp. nov., an acidophilic and obligately heterotrophic, member of the Actinobacteria that catalyses dissimilatory oxido- reduction of iron isolated from metal-rich acidic water in Chile.</title>
        <authorList>
            <person name="Gonzalez D."/>
            <person name="Huber K."/>
            <person name="Hedrich S."/>
            <person name="Rojas-Villalobos C."/>
            <person name="Quatrini R."/>
            <person name="Dinamarca M.A."/>
            <person name="Schwarz A."/>
            <person name="Canales C."/>
            <person name="Nancucheo I."/>
        </authorList>
    </citation>
    <scope>NUCLEOTIDE SEQUENCE [LARGE SCALE GENOMIC DNA]</scope>
    <source>
        <strain evidence="2 3">USS-CCA1</strain>
    </source>
</reference>
<name>A0ABW9QSR2_9ACTN</name>
<dbReference type="Pfam" id="PF01571">
    <property type="entry name" value="GCV_T"/>
    <property type="match status" value="1"/>
</dbReference>